<keyword evidence="3" id="KW-0808">Transferase</keyword>
<dbReference type="PANTHER" id="PTHR11010">
    <property type="entry name" value="PROTEASE S28 PRO-X CARBOXYPEPTIDASE-RELATED"/>
    <property type="match status" value="1"/>
</dbReference>
<evidence type="ECO:0000256" key="3">
    <source>
        <dbReference type="ARBA" id="ARBA00022679"/>
    </source>
</evidence>
<dbReference type="EMBL" id="OC862507">
    <property type="protein sequence ID" value="CAD7630292.1"/>
    <property type="molecule type" value="Genomic_DNA"/>
</dbReference>
<dbReference type="Gene3D" id="3.40.50.1820">
    <property type="entry name" value="alpha/beta hydrolase"/>
    <property type="match status" value="2"/>
</dbReference>
<evidence type="ECO:0000313" key="7">
    <source>
        <dbReference type="EMBL" id="CAD7630292.1"/>
    </source>
</evidence>
<keyword evidence="8" id="KW-1185">Reference proteome</keyword>
<organism evidence="7">
    <name type="scientific">Medioppia subpectinata</name>
    <dbReference type="NCBI Taxonomy" id="1979941"/>
    <lineage>
        <taxon>Eukaryota</taxon>
        <taxon>Metazoa</taxon>
        <taxon>Ecdysozoa</taxon>
        <taxon>Arthropoda</taxon>
        <taxon>Chelicerata</taxon>
        <taxon>Arachnida</taxon>
        <taxon>Acari</taxon>
        <taxon>Acariformes</taxon>
        <taxon>Sarcoptiformes</taxon>
        <taxon>Oribatida</taxon>
        <taxon>Brachypylina</taxon>
        <taxon>Oppioidea</taxon>
        <taxon>Oppiidae</taxon>
        <taxon>Medioppia</taxon>
    </lineage>
</organism>
<dbReference type="InterPro" id="IPR002213">
    <property type="entry name" value="UDP_glucos_trans"/>
</dbReference>
<dbReference type="SUPFAM" id="SSF53756">
    <property type="entry name" value="UDP-Glycosyltransferase/glycogen phosphorylase"/>
    <property type="match status" value="1"/>
</dbReference>
<keyword evidence="2" id="KW-0645">Protease</keyword>
<dbReference type="InterPro" id="IPR008758">
    <property type="entry name" value="Peptidase_S28"/>
</dbReference>
<dbReference type="GO" id="GO:0008239">
    <property type="term" value="F:dipeptidyl-peptidase activity"/>
    <property type="evidence" value="ECO:0007669"/>
    <property type="project" value="TreeGrafter"/>
</dbReference>
<dbReference type="Proteomes" id="UP000759131">
    <property type="component" value="Unassembled WGS sequence"/>
</dbReference>
<keyword evidence="6" id="KW-0325">Glycoprotein</keyword>
<evidence type="ECO:0000256" key="1">
    <source>
        <dbReference type="ARBA" id="ARBA00011079"/>
    </source>
</evidence>
<name>A0A7R9KVX7_9ACAR</name>
<dbReference type="InterPro" id="IPR042269">
    <property type="entry name" value="Ser_carbopepase_S28_SKS"/>
</dbReference>
<dbReference type="SUPFAM" id="SSF53474">
    <property type="entry name" value="alpha/beta-Hydrolases"/>
    <property type="match status" value="2"/>
</dbReference>
<dbReference type="GO" id="GO:0070008">
    <property type="term" value="F:serine-type exopeptidase activity"/>
    <property type="evidence" value="ECO:0007669"/>
    <property type="project" value="InterPro"/>
</dbReference>
<dbReference type="Gene3D" id="3.40.50.2000">
    <property type="entry name" value="Glycogen Phosphorylase B"/>
    <property type="match status" value="2"/>
</dbReference>
<keyword evidence="4" id="KW-0732">Signal</keyword>
<dbReference type="Pfam" id="PF05577">
    <property type="entry name" value="Peptidase_S28"/>
    <property type="match status" value="2"/>
</dbReference>
<keyword evidence="5" id="KW-0378">Hydrolase</keyword>
<evidence type="ECO:0000313" key="8">
    <source>
        <dbReference type="Proteomes" id="UP000759131"/>
    </source>
</evidence>
<reference evidence="7" key="1">
    <citation type="submission" date="2020-11" db="EMBL/GenBank/DDBJ databases">
        <authorList>
            <person name="Tran Van P."/>
        </authorList>
    </citation>
    <scope>NUCLEOTIDE SEQUENCE</scope>
</reference>
<dbReference type="CDD" id="cd03784">
    <property type="entry name" value="GT1_Gtf-like"/>
    <property type="match status" value="1"/>
</dbReference>
<dbReference type="EMBL" id="CAJPIZ010007932">
    <property type="protein sequence ID" value="CAG2110722.1"/>
    <property type="molecule type" value="Genomic_DNA"/>
</dbReference>
<evidence type="ECO:0000256" key="6">
    <source>
        <dbReference type="ARBA" id="ARBA00023180"/>
    </source>
</evidence>
<dbReference type="GO" id="GO:0006508">
    <property type="term" value="P:proteolysis"/>
    <property type="evidence" value="ECO:0007669"/>
    <property type="project" value="UniProtKB-KW"/>
</dbReference>
<protein>
    <submittedName>
        <fullName evidence="7">Uncharacterized protein</fullName>
    </submittedName>
</protein>
<accession>A0A7R9KVX7</accession>
<sequence length="1312" mass="148072">MSAIGIAEALIGSGHDVWFTVNDHWSGQLTKYGIKEVLLAKMDSQFNDSLMMASGLLGGAAAIHKAGNADTYATYIEVITKYAKLMDKQMDRLLSAIQPDVILLSQLMTLPSVQLSGIPCVWVWFCGPLVMLDDERTPPGQSGLSATGDKSLWHEFRQIARNSGQELWRVFNKWVVSRGCEPLPKYALQNHSHYLNIYGCALELDYQDIRPLGPNFVRFDHFMRSKSGPTFAVPPELATKPGKLIYFSVGTYIKYNAMNIENMRRLVAILAKSPHRFIVSMGPLHKDYTLADNMCGEEWLPQIQVLPLVDLVITHGGNNTVTETIFFGKPMIAMPLFGDHYDNAQQLQDKGFGLRLDAYKCSEEELLAAIETLLNDTVMTDRLAEVSRRIQTDNSYAYCEPNDGIKLSMGRLTDRYGFIRPPVVSNDDQSYEKPQDNWFDQRLDHFNKTDDRTFKQLYYVYNDTHYKPGGPVFLFLSGEFPMDEPYTNPDRYWLEMAKKYNALAIMLEHRYYGRSVPTQDLSIENLKYLTLELALKDAEQFILEMTKKLSIEGSKWVVWGLSYSGKLAVWFREKYPNITVGAMSSSAPVGSTNNNTGYLQVAAEAVGKECSDNIRKANYEMEDLLKTPEGVVKLRKTLNLCDSFDGKNIDDIRYLAQTLAMNVGGSVQSNAGIDHIIKTMNDPSGGTPLERYWSLLVPTSQQLACNRVKHDDFVKVLQNTTVDPKQWVRQWVYQLCTSTADFVTSDLPNSPFGHNIPVEFWTKQCTQVYGPQINAQTIQKAVDRTVATYGGKKPNITNVVLTNGSLDPWKASGILHDLNNNTKTAVIEGGAHCSDFWGSKLTDSYTYCEPNDGIKLSMGRLTDRYGFIRPPIVSNNDQSYEKPQDHWFNQRLDHFNKTDDRTFKQLYYVYNDTHYKPGGPVFLFLSGEFPMDEPYTNLDRYWLEMAKKYNALAIMLEHRYYGRSVPTQDLSIENLKYLTLELALKDAQQFILGMTKKLSIEGSKWVVWGLSYSGKLAVWFREKYPNITVGAVSSSAPVGSTNNNTGYLQVAAEAVGKECSDNIRKANYEMEDLLKTPEGVVKLRKTLNLCDSFDGKNIDDIRYLAQTLAMNVGGSVQSNAGIDHIIKTMNDPSGGTPLKRYWSLLVPTSQQLACNRIKHDDFVKVLQNTTVDPKQWARQWVYQLCTSTADFVTSDLPNSPFGHNIPVEFWTKQCTQVYGPQINAQTIQKAVDRTVATYGGKRPNITNVVLTNGSLDPWKASGILEDLNNSTKTAIIEGGAHVSDFWGSKPTDSQSLKNARKLIEQQIREYLK</sequence>
<dbReference type="PROSITE" id="PS00375">
    <property type="entry name" value="UDPGT"/>
    <property type="match status" value="1"/>
</dbReference>
<gene>
    <name evidence="7" type="ORF">OSB1V03_LOCUS10705</name>
</gene>
<dbReference type="Pfam" id="PF00201">
    <property type="entry name" value="UDPGT"/>
    <property type="match status" value="1"/>
</dbReference>
<dbReference type="GO" id="GO:0008194">
    <property type="term" value="F:UDP-glycosyltransferase activity"/>
    <property type="evidence" value="ECO:0007669"/>
    <property type="project" value="InterPro"/>
</dbReference>
<comment type="similarity">
    <text evidence="1">Belongs to the peptidase S28 family.</text>
</comment>
<dbReference type="PANTHER" id="PTHR11010:SF117">
    <property type="entry name" value="SERINE PROTEASE 16"/>
    <property type="match status" value="1"/>
</dbReference>
<dbReference type="Gene3D" id="1.20.120.980">
    <property type="entry name" value="Serine carboxypeptidase S28, SKS domain"/>
    <property type="match status" value="2"/>
</dbReference>
<dbReference type="InterPro" id="IPR035595">
    <property type="entry name" value="UDP_glycos_trans_CS"/>
</dbReference>
<dbReference type="OrthoDB" id="5835829at2759"/>
<evidence type="ECO:0000256" key="4">
    <source>
        <dbReference type="ARBA" id="ARBA00022729"/>
    </source>
</evidence>
<proteinExistence type="inferred from homology"/>
<evidence type="ECO:0000256" key="5">
    <source>
        <dbReference type="ARBA" id="ARBA00022801"/>
    </source>
</evidence>
<dbReference type="InterPro" id="IPR029058">
    <property type="entry name" value="AB_hydrolase_fold"/>
</dbReference>
<evidence type="ECO:0000256" key="2">
    <source>
        <dbReference type="ARBA" id="ARBA00022670"/>
    </source>
</evidence>